<organism evidence="14 15">
    <name type="scientific">Stomoxys calcitrans</name>
    <name type="common">Stable fly</name>
    <name type="synonym">Conops calcitrans</name>
    <dbReference type="NCBI Taxonomy" id="35570"/>
    <lineage>
        <taxon>Eukaryota</taxon>
        <taxon>Metazoa</taxon>
        <taxon>Ecdysozoa</taxon>
        <taxon>Arthropoda</taxon>
        <taxon>Hexapoda</taxon>
        <taxon>Insecta</taxon>
        <taxon>Pterygota</taxon>
        <taxon>Neoptera</taxon>
        <taxon>Endopterygota</taxon>
        <taxon>Diptera</taxon>
        <taxon>Brachycera</taxon>
        <taxon>Muscomorpha</taxon>
        <taxon>Muscoidea</taxon>
        <taxon>Muscidae</taxon>
        <taxon>Stomoxys</taxon>
    </lineage>
</organism>
<keyword evidence="1 11" id="KW-0645">Protease</keyword>
<comment type="similarity">
    <text evidence="10 11">Belongs to the peptidase S1 family. CLIP subfamily.</text>
</comment>
<dbReference type="VEuPathDB" id="VectorBase:SCAU010045"/>
<dbReference type="InterPro" id="IPR038565">
    <property type="entry name" value="CLIP_sf"/>
</dbReference>
<dbReference type="Pfam" id="PF00089">
    <property type="entry name" value="Trypsin"/>
    <property type="match status" value="1"/>
</dbReference>
<dbReference type="PROSITE" id="PS50240">
    <property type="entry name" value="TRYPSIN_DOM"/>
    <property type="match status" value="1"/>
</dbReference>
<keyword evidence="2" id="KW-0479">Metal-binding</keyword>
<protein>
    <recommendedName>
        <fullName evidence="11">CLIP domain-containing serine protease</fullName>
        <ecNumber evidence="11">3.4.21.-</ecNumber>
    </recommendedName>
</protein>
<dbReference type="FunFam" id="2.40.10.10:FF:000028">
    <property type="entry name" value="Serine protease easter"/>
    <property type="match status" value="1"/>
</dbReference>
<dbReference type="Gene3D" id="2.40.10.10">
    <property type="entry name" value="Trypsin-like serine proteases"/>
    <property type="match status" value="2"/>
</dbReference>
<sequence length="381" mass="42362">MYTIQIICFLGLLSAIMAQNACLTPNLERGLCVPYKECRYIIDLSLRYPNGLPSNERDYVFQSRCSSNNEPLRLCCTIPANVVAPTPTKASEPDQELNPNADFLSQLNPEGYAILDSLSCGQVQGDKVAGGTETGLYEYPWMALLSYDAPDDQFKCGGSLISDQFVLTAAHCVNVNVAPLIGVRLGEHNIDTFEDCMTRGEIRECNPPVEDYGIANTFQYNFNSRKRINDIALIKLDRKVVFKKHIKPICLPITPDSRRFNNQNEDFIAGWGSTEQGVKSNVLLKATVNSLPLSTCQERFAIDISPKKHLCAGDLKTGRDNCRGDSGGPLLQFTKYKNFKRFIQYGIVASGGTACDLRQAFPGIYTNVLNYLPWITNKIVL</sequence>
<dbReference type="Proteomes" id="UP000095300">
    <property type="component" value="Unassembled WGS sequence"/>
</dbReference>
<evidence type="ECO:0000259" key="13">
    <source>
        <dbReference type="PROSITE" id="PS51888"/>
    </source>
</evidence>
<evidence type="ECO:0000313" key="15">
    <source>
        <dbReference type="Proteomes" id="UP000095300"/>
    </source>
</evidence>
<feature type="domain" description="Peptidase S1" evidence="12">
    <location>
        <begin position="128"/>
        <end position="380"/>
    </location>
</feature>
<evidence type="ECO:0000256" key="11">
    <source>
        <dbReference type="RuleBase" id="RU366078"/>
    </source>
</evidence>
<dbReference type="GO" id="GO:0046872">
    <property type="term" value="F:metal ion binding"/>
    <property type="evidence" value="ECO:0007669"/>
    <property type="project" value="UniProtKB-KW"/>
</dbReference>
<dbReference type="GO" id="GO:0006508">
    <property type="term" value="P:proteolysis"/>
    <property type="evidence" value="ECO:0007669"/>
    <property type="project" value="UniProtKB-KW"/>
</dbReference>
<comment type="subcellular location">
    <subcellularLocation>
        <location evidence="11">Secreted</location>
    </subcellularLocation>
</comment>
<keyword evidence="5 11" id="KW-0720">Serine protease</keyword>
<evidence type="ECO:0000256" key="6">
    <source>
        <dbReference type="ARBA" id="ARBA00022837"/>
    </source>
</evidence>
<evidence type="ECO:0000256" key="5">
    <source>
        <dbReference type="ARBA" id="ARBA00022825"/>
    </source>
</evidence>
<proteinExistence type="inferred from homology"/>
<dbReference type="GO" id="GO:0005576">
    <property type="term" value="C:extracellular region"/>
    <property type="evidence" value="ECO:0007669"/>
    <property type="project" value="UniProtKB-SubCell"/>
</dbReference>
<dbReference type="EnsemblMetazoa" id="SCAU010045-RA">
    <property type="protein sequence ID" value="SCAU010045-PA"/>
    <property type="gene ID" value="SCAU010045"/>
</dbReference>
<dbReference type="Gene3D" id="3.30.1640.30">
    <property type="match status" value="1"/>
</dbReference>
<keyword evidence="3 11" id="KW-0732">Signal</keyword>
<evidence type="ECO:0000256" key="2">
    <source>
        <dbReference type="ARBA" id="ARBA00022723"/>
    </source>
</evidence>
<evidence type="ECO:0000313" key="14">
    <source>
        <dbReference type="EnsemblMetazoa" id="SCAU010045-PA"/>
    </source>
</evidence>
<dbReference type="SMART" id="SM00020">
    <property type="entry name" value="Tryp_SPc"/>
    <property type="match status" value="1"/>
</dbReference>
<name>A0A1I8PPY7_STOCA</name>
<keyword evidence="15" id="KW-1185">Reference proteome</keyword>
<dbReference type="PROSITE" id="PS51888">
    <property type="entry name" value="CLIP"/>
    <property type="match status" value="1"/>
</dbReference>
<keyword evidence="4 11" id="KW-0378">Hydrolase</keyword>
<evidence type="ECO:0000256" key="7">
    <source>
        <dbReference type="ARBA" id="ARBA00023145"/>
    </source>
</evidence>
<keyword evidence="9" id="KW-0325">Glycoprotein</keyword>
<feature type="chain" id="PRO_5023978897" description="CLIP domain-containing serine protease" evidence="11">
    <location>
        <begin position="19"/>
        <end position="381"/>
    </location>
</feature>
<evidence type="ECO:0000256" key="4">
    <source>
        <dbReference type="ARBA" id="ARBA00022801"/>
    </source>
</evidence>
<dbReference type="PANTHER" id="PTHR24256">
    <property type="entry name" value="TRYPTASE-RELATED"/>
    <property type="match status" value="1"/>
</dbReference>
<dbReference type="PRINTS" id="PR00722">
    <property type="entry name" value="CHYMOTRYPSIN"/>
</dbReference>
<dbReference type="InterPro" id="IPR043504">
    <property type="entry name" value="Peptidase_S1_PA_chymotrypsin"/>
</dbReference>
<dbReference type="AlphaFoldDB" id="A0A1I8PPY7"/>
<dbReference type="InterPro" id="IPR001314">
    <property type="entry name" value="Peptidase_S1A"/>
</dbReference>
<evidence type="ECO:0000256" key="9">
    <source>
        <dbReference type="ARBA" id="ARBA00023180"/>
    </source>
</evidence>
<reference evidence="14" key="1">
    <citation type="submission" date="2020-05" db="UniProtKB">
        <authorList>
            <consortium name="EnsemblMetazoa"/>
        </authorList>
    </citation>
    <scope>IDENTIFICATION</scope>
    <source>
        <strain evidence="14">USDA</strain>
    </source>
</reference>
<dbReference type="GO" id="GO:0051604">
    <property type="term" value="P:protein maturation"/>
    <property type="evidence" value="ECO:0007669"/>
    <property type="project" value="UniProtKB-ARBA"/>
</dbReference>
<dbReference type="SMART" id="SM00680">
    <property type="entry name" value="CLIP"/>
    <property type="match status" value="1"/>
</dbReference>
<dbReference type="Pfam" id="PF12032">
    <property type="entry name" value="CLIP"/>
    <property type="match status" value="1"/>
</dbReference>
<comment type="domain">
    <text evidence="11">The clip domain consists of 35-55 residues which are 'knitted' together usually by 3 conserved disulfide bonds forming a clip-like compact structure.</text>
</comment>
<dbReference type="GO" id="GO:0004252">
    <property type="term" value="F:serine-type endopeptidase activity"/>
    <property type="evidence" value="ECO:0007669"/>
    <property type="project" value="UniProtKB-UniRule"/>
</dbReference>
<dbReference type="PROSITE" id="PS00134">
    <property type="entry name" value="TRYPSIN_HIS"/>
    <property type="match status" value="1"/>
</dbReference>
<evidence type="ECO:0000256" key="1">
    <source>
        <dbReference type="ARBA" id="ARBA00022670"/>
    </source>
</evidence>
<dbReference type="CDD" id="cd00190">
    <property type="entry name" value="Tryp_SPc"/>
    <property type="match status" value="1"/>
</dbReference>
<feature type="domain" description="Clip" evidence="13">
    <location>
        <begin position="21"/>
        <end position="76"/>
    </location>
</feature>
<keyword evidence="11" id="KW-0964">Secreted</keyword>
<keyword evidence="7" id="KW-0865">Zymogen</keyword>
<evidence type="ECO:0000256" key="10">
    <source>
        <dbReference type="ARBA" id="ARBA00024195"/>
    </source>
</evidence>
<dbReference type="EC" id="3.4.21.-" evidence="11"/>
<dbReference type="FunFam" id="2.40.10.10:FF:000078">
    <property type="entry name" value="Serine protease H137"/>
    <property type="match status" value="1"/>
</dbReference>
<dbReference type="InterPro" id="IPR009003">
    <property type="entry name" value="Peptidase_S1_PA"/>
</dbReference>
<keyword evidence="8" id="KW-1015">Disulfide bond</keyword>
<keyword evidence="6" id="KW-0106">Calcium</keyword>
<evidence type="ECO:0000256" key="3">
    <source>
        <dbReference type="ARBA" id="ARBA00022729"/>
    </source>
</evidence>
<evidence type="ECO:0000256" key="8">
    <source>
        <dbReference type="ARBA" id="ARBA00023157"/>
    </source>
</evidence>
<dbReference type="KEGG" id="scac:106087743"/>
<dbReference type="InterPro" id="IPR051487">
    <property type="entry name" value="Ser/Thr_Proteases_Immune/Dev"/>
</dbReference>
<dbReference type="OrthoDB" id="547031at2759"/>
<accession>A0A1I8PPY7</accession>
<feature type="signal peptide" evidence="11">
    <location>
        <begin position="1"/>
        <end position="18"/>
    </location>
</feature>
<dbReference type="STRING" id="35570.A0A1I8PPY7"/>
<dbReference type="InterPro" id="IPR001254">
    <property type="entry name" value="Trypsin_dom"/>
</dbReference>
<evidence type="ECO:0000259" key="12">
    <source>
        <dbReference type="PROSITE" id="PS50240"/>
    </source>
</evidence>
<dbReference type="InterPro" id="IPR018114">
    <property type="entry name" value="TRYPSIN_HIS"/>
</dbReference>
<dbReference type="InterPro" id="IPR022700">
    <property type="entry name" value="CLIP"/>
</dbReference>
<gene>
    <name evidence="14" type="primary">106087743</name>
</gene>
<dbReference type="SUPFAM" id="SSF50494">
    <property type="entry name" value="Trypsin-like serine proteases"/>
    <property type="match status" value="1"/>
</dbReference>